<organism evidence="2">
    <name type="scientific">uncultured Rubrobacteraceae bacterium</name>
    <dbReference type="NCBI Taxonomy" id="349277"/>
    <lineage>
        <taxon>Bacteria</taxon>
        <taxon>Bacillati</taxon>
        <taxon>Actinomycetota</taxon>
        <taxon>Rubrobacteria</taxon>
        <taxon>Rubrobacterales</taxon>
        <taxon>Rubrobacteraceae</taxon>
        <taxon>environmental samples</taxon>
    </lineage>
</organism>
<dbReference type="EMBL" id="CADCVM010000123">
    <property type="protein sequence ID" value="CAA9478056.1"/>
    <property type="molecule type" value="Genomic_DNA"/>
</dbReference>
<reference evidence="2" key="1">
    <citation type="submission" date="2020-02" db="EMBL/GenBank/DDBJ databases">
        <authorList>
            <person name="Meier V. D."/>
        </authorList>
    </citation>
    <scope>NUCLEOTIDE SEQUENCE</scope>
    <source>
        <strain evidence="2">AVDCRST_MAG05</strain>
    </source>
</reference>
<accession>A0A6J4RPV8</accession>
<proteinExistence type="predicted"/>
<protein>
    <submittedName>
        <fullName evidence="2">Uncharacterized protein</fullName>
    </submittedName>
</protein>
<sequence>MAQSPEAGRVCAAKTGSMVLKETLFPTGRYLAPPSGAPERRSGGARAAQGDETATDAMEAALGAIP</sequence>
<dbReference type="AlphaFoldDB" id="A0A6J4RPV8"/>
<gene>
    <name evidence="2" type="ORF">AVDCRST_MAG05-1090</name>
</gene>
<feature type="region of interest" description="Disordered" evidence="1">
    <location>
        <begin position="30"/>
        <end position="66"/>
    </location>
</feature>
<evidence type="ECO:0000313" key="2">
    <source>
        <dbReference type="EMBL" id="CAA9478056.1"/>
    </source>
</evidence>
<evidence type="ECO:0000256" key="1">
    <source>
        <dbReference type="SAM" id="MobiDB-lite"/>
    </source>
</evidence>
<name>A0A6J4RPV8_9ACTN</name>